<dbReference type="Proteomes" id="UP000006671">
    <property type="component" value="Unassembled WGS sequence"/>
</dbReference>
<feature type="compositionally biased region" description="Low complexity" evidence="9">
    <location>
        <begin position="511"/>
        <end position="520"/>
    </location>
</feature>
<feature type="compositionally biased region" description="Polar residues" evidence="9">
    <location>
        <begin position="7"/>
        <end position="20"/>
    </location>
</feature>
<keyword evidence="2" id="KW-0723">Serine/threonine-protein kinase</keyword>
<dbReference type="EMBL" id="GG738925">
    <property type="protein sequence ID" value="EFC36801.1"/>
    <property type="molecule type" value="Genomic_DNA"/>
</dbReference>
<feature type="region of interest" description="Disordered" evidence="9">
    <location>
        <begin position="1"/>
        <end position="28"/>
    </location>
</feature>
<dbReference type="VEuPathDB" id="AmoebaDB:NAEGRDRAFT_54158"/>
<comment type="catalytic activity">
    <reaction evidence="7">
        <text>L-threonyl-[protein] + ATP = O-phospho-L-threonyl-[protein] + ADP + H(+)</text>
        <dbReference type="Rhea" id="RHEA:46608"/>
        <dbReference type="Rhea" id="RHEA-COMP:11060"/>
        <dbReference type="Rhea" id="RHEA-COMP:11605"/>
        <dbReference type="ChEBI" id="CHEBI:15378"/>
        <dbReference type="ChEBI" id="CHEBI:30013"/>
        <dbReference type="ChEBI" id="CHEBI:30616"/>
        <dbReference type="ChEBI" id="CHEBI:61977"/>
        <dbReference type="ChEBI" id="CHEBI:456216"/>
        <dbReference type="EC" id="2.7.11.1"/>
    </reaction>
</comment>
<dbReference type="KEGG" id="ngr:NAEGRDRAFT_54158"/>
<dbReference type="RefSeq" id="XP_002669545.1">
    <property type="nucleotide sequence ID" value="XM_002669499.1"/>
</dbReference>
<dbReference type="STRING" id="5762.D2W2C2"/>
<accession>D2W2C2</accession>
<evidence type="ECO:0000256" key="5">
    <source>
        <dbReference type="ARBA" id="ARBA00022777"/>
    </source>
</evidence>
<evidence type="ECO:0000313" key="11">
    <source>
        <dbReference type="EMBL" id="EFC36801.1"/>
    </source>
</evidence>
<evidence type="ECO:0000256" key="7">
    <source>
        <dbReference type="ARBA" id="ARBA00047899"/>
    </source>
</evidence>
<protein>
    <recommendedName>
        <fullName evidence="1">non-specific serine/threonine protein kinase</fullName>
        <ecNumber evidence="1">2.7.11.1</ecNumber>
    </recommendedName>
</protein>
<evidence type="ECO:0000256" key="3">
    <source>
        <dbReference type="ARBA" id="ARBA00022679"/>
    </source>
</evidence>
<dbReference type="InterPro" id="IPR000719">
    <property type="entry name" value="Prot_kinase_dom"/>
</dbReference>
<name>D2W2C2_NAEGR</name>
<feature type="region of interest" description="Disordered" evidence="9">
    <location>
        <begin position="481"/>
        <end position="525"/>
    </location>
</feature>
<keyword evidence="12" id="KW-1185">Reference proteome</keyword>
<feature type="domain" description="Protein kinase" evidence="10">
    <location>
        <begin position="62"/>
        <end position="469"/>
    </location>
</feature>
<evidence type="ECO:0000313" key="12">
    <source>
        <dbReference type="Proteomes" id="UP000006671"/>
    </source>
</evidence>
<evidence type="ECO:0000259" key="10">
    <source>
        <dbReference type="PROSITE" id="PS50011"/>
    </source>
</evidence>
<evidence type="ECO:0000256" key="9">
    <source>
        <dbReference type="SAM" id="MobiDB-lite"/>
    </source>
</evidence>
<dbReference type="Gene3D" id="1.10.510.10">
    <property type="entry name" value="Transferase(Phosphotransferase) domain 1"/>
    <property type="match status" value="3"/>
</dbReference>
<proteinExistence type="predicted"/>
<comment type="catalytic activity">
    <reaction evidence="8">
        <text>L-seryl-[protein] + ATP = O-phospho-L-seryl-[protein] + ADP + H(+)</text>
        <dbReference type="Rhea" id="RHEA:17989"/>
        <dbReference type="Rhea" id="RHEA-COMP:9863"/>
        <dbReference type="Rhea" id="RHEA-COMP:11604"/>
        <dbReference type="ChEBI" id="CHEBI:15378"/>
        <dbReference type="ChEBI" id="CHEBI:29999"/>
        <dbReference type="ChEBI" id="CHEBI:30616"/>
        <dbReference type="ChEBI" id="CHEBI:83421"/>
        <dbReference type="ChEBI" id="CHEBI:456216"/>
        <dbReference type="EC" id="2.7.11.1"/>
    </reaction>
</comment>
<dbReference type="GO" id="GO:0004674">
    <property type="term" value="F:protein serine/threonine kinase activity"/>
    <property type="evidence" value="ECO:0007669"/>
    <property type="project" value="UniProtKB-KW"/>
</dbReference>
<dbReference type="PROSITE" id="PS50011">
    <property type="entry name" value="PROTEIN_KINASE_DOM"/>
    <property type="match status" value="1"/>
</dbReference>
<gene>
    <name evidence="11" type="ORF">NAEGRDRAFT_54158</name>
</gene>
<dbReference type="SUPFAM" id="SSF56112">
    <property type="entry name" value="Protein kinase-like (PK-like)"/>
    <property type="match status" value="1"/>
</dbReference>
<keyword evidence="4" id="KW-0547">Nucleotide-binding</keyword>
<dbReference type="SMART" id="SM00220">
    <property type="entry name" value="S_TKc"/>
    <property type="match status" value="1"/>
</dbReference>
<evidence type="ECO:0000256" key="8">
    <source>
        <dbReference type="ARBA" id="ARBA00048679"/>
    </source>
</evidence>
<evidence type="ECO:0000256" key="2">
    <source>
        <dbReference type="ARBA" id="ARBA00022527"/>
    </source>
</evidence>
<reference evidence="11 12" key="1">
    <citation type="journal article" date="2010" name="Cell">
        <title>The genome of Naegleria gruberi illuminates early eukaryotic versatility.</title>
        <authorList>
            <person name="Fritz-Laylin L.K."/>
            <person name="Prochnik S.E."/>
            <person name="Ginger M.L."/>
            <person name="Dacks J.B."/>
            <person name="Carpenter M.L."/>
            <person name="Field M.C."/>
            <person name="Kuo A."/>
            <person name="Paredez A."/>
            <person name="Chapman J."/>
            <person name="Pham J."/>
            <person name="Shu S."/>
            <person name="Neupane R."/>
            <person name="Cipriano M."/>
            <person name="Mancuso J."/>
            <person name="Tu H."/>
            <person name="Salamov A."/>
            <person name="Lindquist E."/>
            <person name="Shapiro H."/>
            <person name="Lucas S."/>
            <person name="Grigoriev I.V."/>
            <person name="Cande W.Z."/>
            <person name="Fulton C."/>
            <person name="Rokhsar D.S."/>
            <person name="Dawson S.C."/>
        </authorList>
    </citation>
    <scope>NUCLEOTIDE SEQUENCE [LARGE SCALE GENOMIC DNA]</scope>
    <source>
        <strain evidence="11 12">NEG-M</strain>
    </source>
</reference>
<dbReference type="OrthoDB" id="4062651at2759"/>
<feature type="compositionally biased region" description="Polar residues" evidence="9">
    <location>
        <begin position="481"/>
        <end position="510"/>
    </location>
</feature>
<dbReference type="GO" id="GO:0005634">
    <property type="term" value="C:nucleus"/>
    <property type="evidence" value="ECO:0007669"/>
    <property type="project" value="TreeGrafter"/>
</dbReference>
<feature type="compositionally biased region" description="Low complexity" evidence="9">
    <location>
        <begin position="231"/>
        <end position="251"/>
    </location>
</feature>
<dbReference type="EC" id="2.7.11.1" evidence="1"/>
<organism evidence="12">
    <name type="scientific">Naegleria gruberi</name>
    <name type="common">Amoeba</name>
    <dbReference type="NCBI Taxonomy" id="5762"/>
    <lineage>
        <taxon>Eukaryota</taxon>
        <taxon>Discoba</taxon>
        <taxon>Heterolobosea</taxon>
        <taxon>Tetramitia</taxon>
        <taxon>Eutetramitia</taxon>
        <taxon>Vahlkampfiidae</taxon>
        <taxon>Naegleria</taxon>
    </lineage>
</organism>
<sequence length="538" mass="60822">MNIFKCSISSDKSNNNQQQEHLAREDPVTHQLIVNQKKKKKNQTLPPNSFTLIGTNNKNYIYKPLKKLSSGASNTSDVWQIELIEPHDIKGIYALKRIKLDDIDNYDYGSNLLLKQTIDMNIDKNCVNSTTLSDLEHLNIVKYFDSFISQNIGGKYLNILQEFCITSLQKLFDLKQDIPISYQIQWSLHIAQALKYIHDECKIIHRDVKPDNILLKKVISNNLPNLANLNNNNLNNNSNNNSANNDGGANNEKQNNLSINTTIQVNNGNSNQNFTNINNEKSPASPQSKLIIKLADFDYAKKVDLSNAKTFVGSQEYFAPEIINSLNNYNLSKSNGMYQSCGNNGVGSSSTTTSSNGSNHTNDRYYYTHKVDIWSFGIVAFQLIKPIYRLNIPKFREELQKNPNYVKELLKDHLNISSSNFETQRKPQSLPNSNNHLYLQCLAQIIVDCLQLDPTARPEAKDIVRNIEIIYYSTYTKFNSPVKPPNQQQQTTLGSSTINEPPPNSVLTRTSLSSDKSSSSTQEGINHDTACLLNKSLM</sequence>
<dbReference type="Pfam" id="PF00069">
    <property type="entry name" value="Pkinase"/>
    <property type="match status" value="1"/>
</dbReference>
<dbReference type="PANTHER" id="PTHR43671">
    <property type="entry name" value="SERINE/THREONINE-PROTEIN KINASE NEK"/>
    <property type="match status" value="1"/>
</dbReference>
<evidence type="ECO:0000256" key="6">
    <source>
        <dbReference type="ARBA" id="ARBA00022840"/>
    </source>
</evidence>
<evidence type="ECO:0000256" key="1">
    <source>
        <dbReference type="ARBA" id="ARBA00012513"/>
    </source>
</evidence>
<keyword evidence="5" id="KW-0418">Kinase</keyword>
<dbReference type="InterPro" id="IPR011009">
    <property type="entry name" value="Kinase-like_dom_sf"/>
</dbReference>
<keyword evidence="3" id="KW-0808">Transferase</keyword>
<dbReference type="InterPro" id="IPR008271">
    <property type="entry name" value="Ser/Thr_kinase_AS"/>
</dbReference>
<keyword evidence="6" id="KW-0067">ATP-binding</keyword>
<evidence type="ECO:0000256" key="4">
    <source>
        <dbReference type="ARBA" id="ARBA00022741"/>
    </source>
</evidence>
<dbReference type="GO" id="GO:0005524">
    <property type="term" value="F:ATP binding"/>
    <property type="evidence" value="ECO:0007669"/>
    <property type="project" value="UniProtKB-KW"/>
</dbReference>
<dbReference type="AlphaFoldDB" id="D2W2C2"/>
<dbReference type="PANTHER" id="PTHR43671:SF98">
    <property type="entry name" value="SERINE_THREONINE-PROTEIN KINASE NEK11"/>
    <property type="match status" value="1"/>
</dbReference>
<dbReference type="InterPro" id="IPR050660">
    <property type="entry name" value="NEK_Ser/Thr_kinase"/>
</dbReference>
<feature type="region of interest" description="Disordered" evidence="9">
    <location>
        <begin position="231"/>
        <end position="254"/>
    </location>
</feature>
<dbReference type="GeneID" id="8862976"/>
<dbReference type="InParanoid" id="D2W2C2"/>
<dbReference type="PROSITE" id="PS00108">
    <property type="entry name" value="PROTEIN_KINASE_ST"/>
    <property type="match status" value="1"/>
</dbReference>